<evidence type="ECO:0000313" key="4">
    <source>
        <dbReference type="Proteomes" id="UP000570595"/>
    </source>
</evidence>
<dbReference type="EMBL" id="JABAHT010003165">
    <property type="protein sequence ID" value="KAF4646500.1"/>
    <property type="molecule type" value="Genomic_DNA"/>
</dbReference>
<organism evidence="3 5">
    <name type="scientific">Perkinsus olseni</name>
    <name type="common">Perkinsus atlanticus</name>
    <dbReference type="NCBI Taxonomy" id="32597"/>
    <lineage>
        <taxon>Eukaryota</taxon>
        <taxon>Sar</taxon>
        <taxon>Alveolata</taxon>
        <taxon>Perkinsozoa</taxon>
        <taxon>Perkinsea</taxon>
        <taxon>Perkinsida</taxon>
        <taxon>Perkinsidae</taxon>
        <taxon>Perkinsus</taxon>
    </lineage>
</organism>
<feature type="compositionally biased region" description="Acidic residues" evidence="1">
    <location>
        <begin position="68"/>
        <end position="80"/>
    </location>
</feature>
<accession>A0A7J6KI64</accession>
<feature type="region of interest" description="Disordered" evidence="1">
    <location>
        <begin position="38"/>
        <end position="93"/>
    </location>
</feature>
<comment type="caution">
    <text evidence="3">The sequence shown here is derived from an EMBL/GenBank/DDBJ whole genome shotgun (WGS) entry which is preliminary data.</text>
</comment>
<reference evidence="4 5" key="1">
    <citation type="submission" date="2020-04" db="EMBL/GenBank/DDBJ databases">
        <title>Perkinsus olseni comparative genomics.</title>
        <authorList>
            <person name="Bogema D.R."/>
        </authorList>
    </citation>
    <scope>NUCLEOTIDE SEQUENCE [LARGE SCALE GENOMIC DNA]</scope>
    <source>
        <strain evidence="2">ATCC PRA-179</strain>
        <strain evidence="3">ATCC PRA-31</strain>
    </source>
</reference>
<evidence type="ECO:0000313" key="2">
    <source>
        <dbReference type="EMBL" id="KAF4646500.1"/>
    </source>
</evidence>
<feature type="non-terminal residue" evidence="3">
    <location>
        <position position="1"/>
    </location>
</feature>
<dbReference type="Proteomes" id="UP000572268">
    <property type="component" value="Unassembled WGS sequence"/>
</dbReference>
<dbReference type="AlphaFoldDB" id="A0A7J6KI64"/>
<dbReference type="Proteomes" id="UP000570595">
    <property type="component" value="Unassembled WGS sequence"/>
</dbReference>
<feature type="non-terminal residue" evidence="3">
    <location>
        <position position="169"/>
    </location>
</feature>
<dbReference type="OrthoDB" id="10439300at2759"/>
<evidence type="ECO:0000256" key="1">
    <source>
        <dbReference type="SAM" id="MobiDB-lite"/>
    </source>
</evidence>
<sequence>CKEEGEKTSPVREEDEGTGVGVPLIKTLEKMIERAFAEYEEEGEKTSPVREEDEGTGVGVPLTKTLEEMIESGFAEDEEEKTPLGTVKARDPVGVDRPQGLFERVYNPPAFYSVPEKCVPEDFAICLSAHEDTTADLSFGFIGTHGFFETRALKVALDEPDGDGVMTAV</sequence>
<proteinExistence type="predicted"/>
<name>A0A7J6KI64_PEROL</name>
<dbReference type="EMBL" id="JABANN010003205">
    <property type="protein sequence ID" value="KAF4646670.1"/>
    <property type="molecule type" value="Genomic_DNA"/>
</dbReference>
<evidence type="ECO:0000313" key="5">
    <source>
        <dbReference type="Proteomes" id="UP000572268"/>
    </source>
</evidence>
<evidence type="ECO:0000313" key="3">
    <source>
        <dbReference type="EMBL" id="KAF4646670.1"/>
    </source>
</evidence>
<gene>
    <name evidence="3" type="ORF">FOL46_005329</name>
    <name evidence="2" type="ORF">FOZ61_005741</name>
</gene>
<protein>
    <submittedName>
        <fullName evidence="3">Uncharacterized protein</fullName>
    </submittedName>
</protein>
<feature type="region of interest" description="Disordered" evidence="1">
    <location>
        <begin position="1"/>
        <end position="23"/>
    </location>
</feature>
<feature type="compositionally biased region" description="Basic and acidic residues" evidence="1">
    <location>
        <begin position="1"/>
        <end position="12"/>
    </location>
</feature>